<sequence>MSLPPQPPPPSVHKTLPKSFPDFIFTLKPTSTCNNNHRPFSRVPVIPTIKHHQFATPQSLSDWLRPRLPSDSFAAWGTRPGTKNIHNLWLELYEGETSLADSTPPLRTVQVLVVRVRDDKNRILIESHQELSNGHVRNRSRPLSEKMKPGETLEEAVARAVEEELGSIITTASCDILNIIPDSYFSKVEEKVSSVSYPGLPACYVLHTVDAIVHGLPHSDFCTIEDDKEEEAQGATDQYYYSILEQFFKQIDMLLTEAATVEEEKKDLGCDEELCIIRGLWTMEPSVD</sequence>
<keyword evidence="2" id="KW-1185">Reference proteome</keyword>
<organism evidence="1 2">
    <name type="scientific">Arctium lappa</name>
    <name type="common">Greater burdock</name>
    <name type="synonym">Lappa major</name>
    <dbReference type="NCBI Taxonomy" id="4217"/>
    <lineage>
        <taxon>Eukaryota</taxon>
        <taxon>Viridiplantae</taxon>
        <taxon>Streptophyta</taxon>
        <taxon>Embryophyta</taxon>
        <taxon>Tracheophyta</taxon>
        <taxon>Spermatophyta</taxon>
        <taxon>Magnoliopsida</taxon>
        <taxon>eudicotyledons</taxon>
        <taxon>Gunneridae</taxon>
        <taxon>Pentapetalae</taxon>
        <taxon>asterids</taxon>
        <taxon>campanulids</taxon>
        <taxon>Asterales</taxon>
        <taxon>Asteraceae</taxon>
        <taxon>Carduoideae</taxon>
        <taxon>Cardueae</taxon>
        <taxon>Arctiinae</taxon>
        <taxon>Arctium</taxon>
    </lineage>
</organism>
<accession>A0ACB9DRQ9</accession>
<proteinExistence type="predicted"/>
<gene>
    <name evidence="1" type="ORF">L6452_12719</name>
</gene>
<evidence type="ECO:0000313" key="1">
    <source>
        <dbReference type="EMBL" id="KAI3749121.1"/>
    </source>
</evidence>
<name>A0ACB9DRQ9_ARCLA</name>
<comment type="caution">
    <text evidence="1">The sequence shown here is derived from an EMBL/GenBank/DDBJ whole genome shotgun (WGS) entry which is preliminary data.</text>
</comment>
<reference evidence="1 2" key="2">
    <citation type="journal article" date="2022" name="Mol. Ecol. Resour.">
        <title>The genomes of chicory, endive, great burdock and yacon provide insights into Asteraceae paleo-polyploidization history and plant inulin production.</title>
        <authorList>
            <person name="Fan W."/>
            <person name="Wang S."/>
            <person name="Wang H."/>
            <person name="Wang A."/>
            <person name="Jiang F."/>
            <person name="Liu H."/>
            <person name="Zhao H."/>
            <person name="Xu D."/>
            <person name="Zhang Y."/>
        </authorList>
    </citation>
    <scope>NUCLEOTIDE SEQUENCE [LARGE SCALE GENOMIC DNA]</scope>
    <source>
        <strain evidence="2">cv. Niubang</strain>
    </source>
</reference>
<reference evidence="2" key="1">
    <citation type="journal article" date="2022" name="Mol. Ecol. Resour.">
        <title>The genomes of chicory, endive, great burdock and yacon provide insights into Asteraceae palaeo-polyploidization history and plant inulin production.</title>
        <authorList>
            <person name="Fan W."/>
            <person name="Wang S."/>
            <person name="Wang H."/>
            <person name="Wang A."/>
            <person name="Jiang F."/>
            <person name="Liu H."/>
            <person name="Zhao H."/>
            <person name="Xu D."/>
            <person name="Zhang Y."/>
        </authorList>
    </citation>
    <scope>NUCLEOTIDE SEQUENCE [LARGE SCALE GENOMIC DNA]</scope>
    <source>
        <strain evidence="2">cv. Niubang</strain>
    </source>
</reference>
<dbReference type="EMBL" id="CM042049">
    <property type="protein sequence ID" value="KAI3749121.1"/>
    <property type="molecule type" value="Genomic_DNA"/>
</dbReference>
<dbReference type="Proteomes" id="UP001055879">
    <property type="component" value="Linkage Group LG03"/>
</dbReference>
<evidence type="ECO:0000313" key="2">
    <source>
        <dbReference type="Proteomes" id="UP001055879"/>
    </source>
</evidence>
<protein>
    <submittedName>
        <fullName evidence="1">Uncharacterized protein</fullName>
    </submittedName>
</protein>